<proteinExistence type="predicted"/>
<dbReference type="OMA" id="NCHRFEE"/>
<evidence type="ECO:0000313" key="1">
    <source>
        <dbReference type="EMBL" id="EET00746.1"/>
    </source>
</evidence>
<dbReference type="OrthoDB" id="10308045at2759"/>
<accession>C6LTB7</accession>
<evidence type="ECO:0000313" key="2">
    <source>
        <dbReference type="Proteomes" id="UP000002488"/>
    </source>
</evidence>
<organism evidence="1 2">
    <name type="scientific">Giardia intestinalis (strain ATCC 50581 / GS clone H7)</name>
    <name type="common">Giardia lamblia</name>
    <dbReference type="NCBI Taxonomy" id="598745"/>
    <lineage>
        <taxon>Eukaryota</taxon>
        <taxon>Metamonada</taxon>
        <taxon>Diplomonadida</taxon>
        <taxon>Hexamitidae</taxon>
        <taxon>Giardiinae</taxon>
        <taxon>Giardia</taxon>
    </lineage>
</organism>
<comment type="caution">
    <text evidence="1">The sequence shown here is derived from an EMBL/GenBank/DDBJ whole genome shotgun (WGS) entry which is preliminary data.</text>
</comment>
<dbReference type="VEuPathDB" id="GiardiaDB:GL50581_2013"/>
<reference evidence="1 2" key="1">
    <citation type="journal article" date="2009" name="PLoS Pathog.">
        <title>Draft genome sequencing of giardia intestinalis assemblage B isolate GS: is human giardiasis caused by two different species?</title>
        <authorList>
            <person name="Franzen O."/>
            <person name="Jerlstrom-Hultqvist J."/>
            <person name="Castro E."/>
            <person name="Sherwood E."/>
            <person name="Ankarklev J."/>
            <person name="Reiner D.S."/>
            <person name="Palm D."/>
            <person name="Andersson J.O."/>
            <person name="Andersson B."/>
            <person name="Svard S.G."/>
        </authorList>
    </citation>
    <scope>NUCLEOTIDE SEQUENCE [LARGE SCALE GENOMIC DNA]</scope>
    <source>
        <strain evidence="2">ATCC 50581 / GS clone H7</strain>
    </source>
</reference>
<dbReference type="AlphaFoldDB" id="C6LTB7"/>
<dbReference type="EMBL" id="ACGJ01002258">
    <property type="protein sequence ID" value="EET00746.1"/>
    <property type="molecule type" value="Genomic_DNA"/>
</dbReference>
<protein>
    <submittedName>
        <fullName evidence="1">Uncharacterized protein</fullName>
    </submittedName>
</protein>
<dbReference type="Proteomes" id="UP000002488">
    <property type="component" value="Unassembled WGS sequence"/>
</dbReference>
<sequence>MNTIRADMFYPVGSALCRSALAIQHQQLQMKAKQTNTAASTPSCHRFTETQGSLPPFVSDSNGRETSLFDNIDDDLSLEQQFALLLGISMHTVHITDTYKVLPRAPVASQTAAEVTSDQFESHCEAFLQRLGVASETVQQPDNVKPFTETSTERSSNARLILPQAYGSGEQCLEHHGLHALEPLLESL</sequence>
<name>C6LTB7_GIAIB</name>
<gene>
    <name evidence="1" type="ORF">GL50581_2013</name>
</gene>